<dbReference type="InterPro" id="IPR013057">
    <property type="entry name" value="AA_transpt_TM"/>
</dbReference>
<comment type="caution">
    <text evidence="7">The sequence shown here is derived from an EMBL/GenBank/DDBJ whole genome shotgun (WGS) entry which is preliminary data.</text>
</comment>
<evidence type="ECO:0000256" key="2">
    <source>
        <dbReference type="ARBA" id="ARBA00022692"/>
    </source>
</evidence>
<feature type="transmembrane region" description="Helical" evidence="5">
    <location>
        <begin position="436"/>
        <end position="458"/>
    </location>
</feature>
<evidence type="ECO:0000313" key="8">
    <source>
        <dbReference type="Proteomes" id="UP001159042"/>
    </source>
</evidence>
<feature type="transmembrane region" description="Helical" evidence="5">
    <location>
        <begin position="58"/>
        <end position="78"/>
    </location>
</feature>
<evidence type="ECO:0000259" key="6">
    <source>
        <dbReference type="Pfam" id="PF01490"/>
    </source>
</evidence>
<sequence length="475" mass="52811">MDQTKEKYPSTFTVENFSSTATLANNDQIKIPMSSTDKINEKEYNPYEHRILEHPNTFSGALIHLLKSSLGTGILAIPRAFKSAGLLVGLIGTILIGFICTHTIHILVVASQDMCKKSKTPSLGYAETAEEVFKNGPRPFRAWSRAAKNFVEMSLVLTYFVGNAVYVVFITESITKLLEEYFKDARSWYPYLIVCLMVLLIVCCQVRELKHLVPFSFVANTTMIVAFIITLYYTFSGLKDVNFSDINLASDIAGIPSFFATVVFAMEGIGTIMPVENSLTKPQFVGCPGVLNIAMTVVVSLYTSIGFFGYMRFGDKTEATITKNLPSDDIAAQVVQVSISLAVFFTFMLQFYVPIDITWRRIKDRIPEKRHNITQIGLRTGAVIFITAIAASAGHHLDSLIDLVGAIFLSTLGLLVPAFIDIVVNWGNWGFQRWVLYKDILIMAISLFGLFSGSYYAILNMTKTTKALKGQSKII</sequence>
<feature type="transmembrane region" description="Helical" evidence="5">
    <location>
        <begin position="376"/>
        <end position="397"/>
    </location>
</feature>
<evidence type="ECO:0000313" key="7">
    <source>
        <dbReference type="EMBL" id="KAJ8922891.1"/>
    </source>
</evidence>
<dbReference type="Gene3D" id="1.20.1740.10">
    <property type="entry name" value="Amino acid/polyamine transporter I"/>
    <property type="match status" value="1"/>
</dbReference>
<feature type="transmembrane region" description="Helical" evidence="5">
    <location>
        <begin position="255"/>
        <end position="275"/>
    </location>
</feature>
<evidence type="ECO:0000256" key="4">
    <source>
        <dbReference type="ARBA" id="ARBA00023136"/>
    </source>
</evidence>
<reference evidence="7 8" key="1">
    <citation type="journal article" date="2023" name="Insect Mol. Biol.">
        <title>Genome sequencing provides insights into the evolution of gene families encoding plant cell wall-degrading enzymes in longhorned beetles.</title>
        <authorList>
            <person name="Shin N.R."/>
            <person name="Okamura Y."/>
            <person name="Kirsch R."/>
            <person name="Pauchet Y."/>
        </authorList>
    </citation>
    <scope>NUCLEOTIDE SEQUENCE [LARGE SCALE GENOMIC DNA]</scope>
    <source>
        <strain evidence="7">EAD_L_NR</strain>
    </source>
</reference>
<feature type="transmembrane region" description="Helical" evidence="5">
    <location>
        <begin position="84"/>
        <end position="110"/>
    </location>
</feature>
<keyword evidence="2 5" id="KW-0812">Transmembrane</keyword>
<comment type="subcellular location">
    <subcellularLocation>
        <location evidence="1">Membrane</location>
        <topology evidence="1">Multi-pass membrane protein</topology>
    </subcellularLocation>
</comment>
<dbReference type="PANTHER" id="PTHR22950">
    <property type="entry name" value="AMINO ACID TRANSPORTER"/>
    <property type="match status" value="1"/>
</dbReference>
<keyword evidence="8" id="KW-1185">Reference proteome</keyword>
<feature type="transmembrane region" description="Helical" evidence="5">
    <location>
        <begin position="213"/>
        <end position="235"/>
    </location>
</feature>
<evidence type="ECO:0000256" key="1">
    <source>
        <dbReference type="ARBA" id="ARBA00004141"/>
    </source>
</evidence>
<feature type="transmembrane region" description="Helical" evidence="5">
    <location>
        <begin position="330"/>
        <end position="355"/>
    </location>
</feature>
<feature type="transmembrane region" description="Helical" evidence="5">
    <location>
        <begin position="287"/>
        <end position="310"/>
    </location>
</feature>
<organism evidence="7 8">
    <name type="scientific">Exocentrus adspersus</name>
    <dbReference type="NCBI Taxonomy" id="1586481"/>
    <lineage>
        <taxon>Eukaryota</taxon>
        <taxon>Metazoa</taxon>
        <taxon>Ecdysozoa</taxon>
        <taxon>Arthropoda</taxon>
        <taxon>Hexapoda</taxon>
        <taxon>Insecta</taxon>
        <taxon>Pterygota</taxon>
        <taxon>Neoptera</taxon>
        <taxon>Endopterygota</taxon>
        <taxon>Coleoptera</taxon>
        <taxon>Polyphaga</taxon>
        <taxon>Cucujiformia</taxon>
        <taxon>Chrysomeloidea</taxon>
        <taxon>Cerambycidae</taxon>
        <taxon>Lamiinae</taxon>
        <taxon>Acanthocinini</taxon>
        <taxon>Exocentrus</taxon>
    </lineage>
</organism>
<evidence type="ECO:0000256" key="3">
    <source>
        <dbReference type="ARBA" id="ARBA00022989"/>
    </source>
</evidence>
<feature type="transmembrane region" description="Helical" evidence="5">
    <location>
        <begin position="188"/>
        <end position="206"/>
    </location>
</feature>
<dbReference type="PANTHER" id="PTHR22950:SF494">
    <property type="entry name" value="GH04538P"/>
    <property type="match status" value="1"/>
</dbReference>
<dbReference type="GO" id="GO:0005774">
    <property type="term" value="C:vacuolar membrane"/>
    <property type="evidence" value="ECO:0007669"/>
    <property type="project" value="TreeGrafter"/>
</dbReference>
<feature type="transmembrane region" description="Helical" evidence="5">
    <location>
        <begin position="403"/>
        <end position="424"/>
    </location>
</feature>
<dbReference type="GO" id="GO:0015179">
    <property type="term" value="F:L-amino acid transmembrane transporter activity"/>
    <property type="evidence" value="ECO:0007669"/>
    <property type="project" value="TreeGrafter"/>
</dbReference>
<gene>
    <name evidence="7" type="ORF">NQ315_007927</name>
</gene>
<name>A0AAV8W8G8_9CUCU</name>
<keyword evidence="3 5" id="KW-1133">Transmembrane helix</keyword>
<dbReference type="Proteomes" id="UP001159042">
    <property type="component" value="Unassembled WGS sequence"/>
</dbReference>
<dbReference type="Pfam" id="PF01490">
    <property type="entry name" value="Aa_trans"/>
    <property type="match status" value="1"/>
</dbReference>
<feature type="domain" description="Amino acid transporter transmembrane" evidence="6">
    <location>
        <begin position="57"/>
        <end position="458"/>
    </location>
</feature>
<evidence type="ECO:0000256" key="5">
    <source>
        <dbReference type="SAM" id="Phobius"/>
    </source>
</evidence>
<protein>
    <recommendedName>
        <fullName evidence="6">Amino acid transporter transmembrane domain-containing protein</fullName>
    </recommendedName>
</protein>
<dbReference type="EMBL" id="JANEYG010000006">
    <property type="protein sequence ID" value="KAJ8922891.1"/>
    <property type="molecule type" value="Genomic_DNA"/>
</dbReference>
<proteinExistence type="predicted"/>
<keyword evidence="4 5" id="KW-0472">Membrane</keyword>
<feature type="transmembrane region" description="Helical" evidence="5">
    <location>
        <begin position="150"/>
        <end position="168"/>
    </location>
</feature>
<accession>A0AAV8W8G8</accession>
<dbReference type="AlphaFoldDB" id="A0AAV8W8G8"/>